<keyword evidence="7" id="KW-0472">Membrane</keyword>
<comment type="caution">
    <text evidence="10">The sequence shown here is derived from an EMBL/GenBank/DDBJ whole genome shotgun (WGS) entry which is preliminary data.</text>
</comment>
<comment type="subcellular location">
    <subcellularLocation>
        <location evidence="1">Cell membrane</location>
        <topology evidence="1">Peripheral membrane protein</topology>
    </subcellularLocation>
</comment>
<evidence type="ECO:0000256" key="5">
    <source>
        <dbReference type="ARBA" id="ARBA00022741"/>
    </source>
</evidence>
<dbReference type="PANTHER" id="PTHR43297:SF2">
    <property type="entry name" value="DIPEPTIDE TRANSPORT ATP-BINDING PROTEIN DPPD"/>
    <property type="match status" value="1"/>
</dbReference>
<comment type="similarity">
    <text evidence="2">Belongs to the ABC transporter superfamily.</text>
</comment>
<keyword evidence="11" id="KW-1185">Reference proteome</keyword>
<evidence type="ECO:0000259" key="9">
    <source>
        <dbReference type="PROSITE" id="PS50893"/>
    </source>
</evidence>
<dbReference type="InterPro" id="IPR017871">
    <property type="entry name" value="ABC_transporter-like_CS"/>
</dbReference>
<evidence type="ECO:0000256" key="8">
    <source>
        <dbReference type="SAM" id="MobiDB-lite"/>
    </source>
</evidence>
<evidence type="ECO:0000256" key="3">
    <source>
        <dbReference type="ARBA" id="ARBA00022448"/>
    </source>
</evidence>
<feature type="region of interest" description="Disordered" evidence="8">
    <location>
        <begin position="1"/>
        <end position="22"/>
    </location>
</feature>
<dbReference type="InterPro" id="IPR003439">
    <property type="entry name" value="ABC_transporter-like_ATP-bd"/>
</dbReference>
<dbReference type="Proteomes" id="UP000722989">
    <property type="component" value="Unassembled WGS sequence"/>
</dbReference>
<dbReference type="RefSeq" id="WP_167927867.1">
    <property type="nucleotide sequence ID" value="NZ_JAATVY010000023.1"/>
</dbReference>
<dbReference type="Pfam" id="PF08352">
    <property type="entry name" value="oligo_HPY"/>
    <property type="match status" value="1"/>
</dbReference>
<gene>
    <name evidence="10" type="ORF">HC031_25035</name>
</gene>
<protein>
    <submittedName>
        <fullName evidence="10">ABC transporter ATP-binding protein</fullName>
    </submittedName>
</protein>
<dbReference type="InterPro" id="IPR013563">
    <property type="entry name" value="Oligopep_ABC_C"/>
</dbReference>
<dbReference type="SMART" id="SM00382">
    <property type="entry name" value="AAA"/>
    <property type="match status" value="1"/>
</dbReference>
<evidence type="ECO:0000313" key="11">
    <source>
        <dbReference type="Proteomes" id="UP000722989"/>
    </source>
</evidence>
<dbReference type="Gene3D" id="3.40.50.300">
    <property type="entry name" value="P-loop containing nucleotide triphosphate hydrolases"/>
    <property type="match status" value="1"/>
</dbReference>
<dbReference type="InterPro" id="IPR003593">
    <property type="entry name" value="AAA+_ATPase"/>
</dbReference>
<dbReference type="InterPro" id="IPR050388">
    <property type="entry name" value="ABC_Ni/Peptide_Import"/>
</dbReference>
<dbReference type="EMBL" id="JAATVY010000023">
    <property type="protein sequence ID" value="NJC72957.1"/>
    <property type="molecule type" value="Genomic_DNA"/>
</dbReference>
<dbReference type="InterPro" id="IPR027417">
    <property type="entry name" value="P-loop_NTPase"/>
</dbReference>
<dbReference type="NCBIfam" id="TIGR01727">
    <property type="entry name" value="oligo_HPY"/>
    <property type="match status" value="1"/>
</dbReference>
<reference evidence="10 11" key="1">
    <citation type="submission" date="2020-03" db="EMBL/GenBank/DDBJ databases">
        <title>WGS of the type strain of Planosporangium spp.</title>
        <authorList>
            <person name="Thawai C."/>
        </authorList>
    </citation>
    <scope>NUCLEOTIDE SEQUENCE [LARGE SCALE GENOMIC DNA]</scope>
    <source>
        <strain evidence="10 11">TBRC 5610</strain>
    </source>
</reference>
<sequence length="346" mass="37058">MPSGLSTESAQPRGDADGAGRPADDLLAVSGVSVALRRRVGEVMVVDTANFTIAPNGALGVVGESGSGKSMLSRALIGTLPRYGGRVTRGSIRWQGRELVGLPEKEWRTIRGTEIGYVPQSSMASLNPILPIGEQLLEAVSNGRRRADAEHRARVLELLELVRIPRAKQVIGETAGQLSGGMRQRVVIAAALAQRPKLLILDEPTTALDVTVQAGILKLIVELRRELGMAVMLTSHDLAVIETVCDNVMTMYAGAVIEIGATGAVRQQPLHPYTKALMGSRVDQADPAKELLTIPGEPPTTGNWPTGCRFWPRCPSAIDACRVGEQPAMGAYGERWSACIRTEEFL</sequence>
<keyword evidence="5" id="KW-0547">Nucleotide-binding</keyword>
<proteinExistence type="inferred from homology"/>
<name>A0ABX0Y6B3_9ACTN</name>
<evidence type="ECO:0000256" key="6">
    <source>
        <dbReference type="ARBA" id="ARBA00022840"/>
    </source>
</evidence>
<accession>A0ABX0Y6B3</accession>
<dbReference type="GO" id="GO:0005524">
    <property type="term" value="F:ATP binding"/>
    <property type="evidence" value="ECO:0007669"/>
    <property type="project" value="UniProtKB-KW"/>
</dbReference>
<evidence type="ECO:0000313" key="10">
    <source>
        <dbReference type="EMBL" id="NJC72957.1"/>
    </source>
</evidence>
<dbReference type="SUPFAM" id="SSF52540">
    <property type="entry name" value="P-loop containing nucleoside triphosphate hydrolases"/>
    <property type="match status" value="1"/>
</dbReference>
<keyword evidence="4" id="KW-1003">Cell membrane</keyword>
<dbReference type="CDD" id="cd03257">
    <property type="entry name" value="ABC_NikE_OppD_transporters"/>
    <property type="match status" value="1"/>
</dbReference>
<evidence type="ECO:0000256" key="7">
    <source>
        <dbReference type="ARBA" id="ARBA00023136"/>
    </source>
</evidence>
<dbReference type="Pfam" id="PF00005">
    <property type="entry name" value="ABC_tran"/>
    <property type="match status" value="1"/>
</dbReference>
<evidence type="ECO:0000256" key="2">
    <source>
        <dbReference type="ARBA" id="ARBA00005417"/>
    </source>
</evidence>
<keyword evidence="3" id="KW-0813">Transport</keyword>
<organism evidence="10 11">
    <name type="scientific">Planosporangium thailandense</name>
    <dbReference type="NCBI Taxonomy" id="765197"/>
    <lineage>
        <taxon>Bacteria</taxon>
        <taxon>Bacillati</taxon>
        <taxon>Actinomycetota</taxon>
        <taxon>Actinomycetes</taxon>
        <taxon>Micromonosporales</taxon>
        <taxon>Micromonosporaceae</taxon>
        <taxon>Planosporangium</taxon>
    </lineage>
</organism>
<evidence type="ECO:0000256" key="4">
    <source>
        <dbReference type="ARBA" id="ARBA00022475"/>
    </source>
</evidence>
<keyword evidence="6 10" id="KW-0067">ATP-binding</keyword>
<evidence type="ECO:0000256" key="1">
    <source>
        <dbReference type="ARBA" id="ARBA00004202"/>
    </source>
</evidence>
<dbReference type="PANTHER" id="PTHR43297">
    <property type="entry name" value="OLIGOPEPTIDE TRANSPORT ATP-BINDING PROTEIN APPD"/>
    <property type="match status" value="1"/>
</dbReference>
<feature type="domain" description="ABC transporter" evidence="9">
    <location>
        <begin position="27"/>
        <end position="278"/>
    </location>
</feature>
<feature type="compositionally biased region" description="Polar residues" evidence="8">
    <location>
        <begin position="1"/>
        <end position="10"/>
    </location>
</feature>
<dbReference type="PROSITE" id="PS50893">
    <property type="entry name" value="ABC_TRANSPORTER_2"/>
    <property type="match status" value="1"/>
</dbReference>
<dbReference type="PROSITE" id="PS00211">
    <property type="entry name" value="ABC_TRANSPORTER_1"/>
    <property type="match status" value="1"/>
</dbReference>